<dbReference type="RefSeq" id="WP_052604651.1">
    <property type="nucleotide sequence ID" value="NZ_JXYS01000022.1"/>
</dbReference>
<keyword evidence="2 4" id="KW-0067">ATP-binding</keyword>
<dbReference type="GO" id="GO:0005525">
    <property type="term" value="F:GTP binding"/>
    <property type="evidence" value="ECO:0007669"/>
    <property type="project" value="UniProtKB-UniRule"/>
</dbReference>
<sequence length="283" mass="31912">MSEYLFITGMSGAGRSTAGAALEDLGWFVIDNMPVELISKVSDLADRNSDADRLAFVIGRFGYEAIDGVVSEIERLRFNGATVKVLYLEATDEALITRFESTRRRHPIGEEGVGNAIGRERRMLLVLRDIADIIVDTSNLNVHELKRRLNELFSGPVSSSTLTVTVVSFGFSYGTPRDVDLLFDCRFLPNPHWIPELRPHTGLEEPVRDYVLEQADTNEFIKRLTYLFDFLIPAYIQEGKSYLTVAVGCTGGRHRSVVLTEVLARYFREQGLIPKVIHRDVER</sequence>
<evidence type="ECO:0000256" key="4">
    <source>
        <dbReference type="HAMAP-Rule" id="MF_00636"/>
    </source>
</evidence>
<proteinExistence type="inferred from homology"/>
<evidence type="ECO:0000256" key="1">
    <source>
        <dbReference type="ARBA" id="ARBA00022741"/>
    </source>
</evidence>
<evidence type="ECO:0000259" key="6">
    <source>
        <dbReference type="Pfam" id="PF22740"/>
    </source>
</evidence>
<dbReference type="PATRIC" id="fig|1280514.3.peg.1175"/>
<dbReference type="SUPFAM" id="SSF52540">
    <property type="entry name" value="P-loop containing nucleoside triphosphate hydrolases"/>
    <property type="match status" value="1"/>
</dbReference>
<dbReference type="EMBL" id="JXYS01000022">
    <property type="protein sequence ID" value="KJF18244.1"/>
    <property type="molecule type" value="Genomic_DNA"/>
</dbReference>
<dbReference type="Pfam" id="PF22740">
    <property type="entry name" value="PapZ_C"/>
    <property type="match status" value="1"/>
</dbReference>
<feature type="domain" description="RapZ C-terminal" evidence="6">
    <location>
        <begin position="162"/>
        <end position="282"/>
    </location>
</feature>
<dbReference type="Proteomes" id="UP000032360">
    <property type="component" value="Unassembled WGS sequence"/>
</dbReference>
<dbReference type="NCBIfam" id="NF003828">
    <property type="entry name" value="PRK05416.1"/>
    <property type="match status" value="1"/>
</dbReference>
<feature type="binding site" evidence="4">
    <location>
        <begin position="9"/>
        <end position="16"/>
    </location>
    <ligand>
        <name>ATP</name>
        <dbReference type="ChEBI" id="CHEBI:30616"/>
    </ligand>
</feature>
<dbReference type="OrthoDB" id="9784461at2"/>
<dbReference type="InterPro" id="IPR053930">
    <property type="entry name" value="RapZ-like_N"/>
</dbReference>
<keyword evidence="3 4" id="KW-0342">GTP-binding</keyword>
<dbReference type="PIRSF" id="PIRSF005052">
    <property type="entry name" value="P-loopkin"/>
    <property type="match status" value="1"/>
</dbReference>
<evidence type="ECO:0000256" key="2">
    <source>
        <dbReference type="ARBA" id="ARBA00022840"/>
    </source>
</evidence>
<evidence type="ECO:0000313" key="8">
    <source>
        <dbReference type="Proteomes" id="UP000032360"/>
    </source>
</evidence>
<keyword evidence="1 4" id="KW-0547">Nucleotide-binding</keyword>
<comment type="caution">
    <text evidence="7">The sequence shown here is derived from an EMBL/GenBank/DDBJ whole genome shotgun (WGS) entry which is preliminary data.</text>
</comment>
<dbReference type="Gene3D" id="3.40.50.300">
    <property type="entry name" value="P-loop containing nucleotide triphosphate hydrolases"/>
    <property type="match status" value="1"/>
</dbReference>
<name>A0A0D8HK39_9ACTN</name>
<evidence type="ECO:0000256" key="3">
    <source>
        <dbReference type="ARBA" id="ARBA00023134"/>
    </source>
</evidence>
<gene>
    <name evidence="7" type="ORF">AXFE_08940</name>
</gene>
<keyword evidence="8" id="KW-1185">Reference proteome</keyword>
<dbReference type="InterPro" id="IPR053931">
    <property type="entry name" value="RapZ_C"/>
</dbReference>
<dbReference type="AlphaFoldDB" id="A0A0D8HK39"/>
<reference evidence="7 8" key="1">
    <citation type="submission" date="2015-01" db="EMBL/GenBank/DDBJ databases">
        <title>Draft genome of the acidophilic iron oxidizer Acidithrix ferrooxidans strain Py-F3.</title>
        <authorList>
            <person name="Poehlein A."/>
            <person name="Eisen S."/>
            <person name="Schloemann M."/>
            <person name="Johnson B.D."/>
            <person name="Daniel R."/>
            <person name="Muehling M."/>
        </authorList>
    </citation>
    <scope>NUCLEOTIDE SEQUENCE [LARGE SCALE GENOMIC DNA]</scope>
    <source>
        <strain evidence="7 8">Py-F3</strain>
    </source>
</reference>
<evidence type="ECO:0000313" key="7">
    <source>
        <dbReference type="EMBL" id="KJF18244.1"/>
    </source>
</evidence>
<dbReference type="Pfam" id="PF03668">
    <property type="entry name" value="RapZ-like_N"/>
    <property type="match status" value="1"/>
</dbReference>
<protein>
    <submittedName>
        <fullName evidence="7">GlmZ(SRNA)-inactivating NTPase</fullName>
    </submittedName>
</protein>
<comment type="caution">
    <text evidence="4">Lacks conserved residue(s) required for the propagation of feature annotation.</text>
</comment>
<dbReference type="PANTHER" id="PTHR30448">
    <property type="entry name" value="RNASE ADAPTER PROTEIN RAPZ"/>
    <property type="match status" value="1"/>
</dbReference>
<dbReference type="InterPro" id="IPR005337">
    <property type="entry name" value="RapZ-like"/>
</dbReference>
<dbReference type="GO" id="GO:0005524">
    <property type="term" value="F:ATP binding"/>
    <property type="evidence" value="ECO:0007669"/>
    <property type="project" value="UniProtKB-UniRule"/>
</dbReference>
<feature type="domain" description="RapZ-like N-terminal" evidence="5">
    <location>
        <begin position="5"/>
        <end position="155"/>
    </location>
</feature>
<organism evidence="7 8">
    <name type="scientific">Acidithrix ferrooxidans</name>
    <dbReference type="NCBI Taxonomy" id="1280514"/>
    <lineage>
        <taxon>Bacteria</taxon>
        <taxon>Bacillati</taxon>
        <taxon>Actinomycetota</taxon>
        <taxon>Acidimicrobiia</taxon>
        <taxon>Acidimicrobiales</taxon>
        <taxon>Acidimicrobiaceae</taxon>
        <taxon>Acidithrix</taxon>
    </lineage>
</organism>
<dbReference type="STRING" id="1280514.AXFE_08940"/>
<evidence type="ECO:0000259" key="5">
    <source>
        <dbReference type="Pfam" id="PF03668"/>
    </source>
</evidence>
<dbReference type="InterPro" id="IPR027417">
    <property type="entry name" value="P-loop_NTPase"/>
</dbReference>
<accession>A0A0D8HK39</accession>
<dbReference type="HAMAP" id="MF_00636">
    <property type="entry name" value="RapZ_like"/>
    <property type="match status" value="1"/>
</dbReference>
<dbReference type="PANTHER" id="PTHR30448:SF0">
    <property type="entry name" value="RNASE ADAPTER PROTEIN RAPZ"/>
    <property type="match status" value="1"/>
</dbReference>